<evidence type="ECO:0000256" key="1">
    <source>
        <dbReference type="SAM" id="MobiDB-lite"/>
    </source>
</evidence>
<proteinExistence type="predicted"/>
<dbReference type="Proteomes" id="UP000825729">
    <property type="component" value="Unassembled WGS sequence"/>
</dbReference>
<reference evidence="3 4" key="1">
    <citation type="submission" date="2021-07" db="EMBL/GenBank/DDBJ databases">
        <title>The Aristolochia fimbriata genome: insights into angiosperm evolution, floral development and chemical biosynthesis.</title>
        <authorList>
            <person name="Jiao Y."/>
        </authorList>
    </citation>
    <scope>NUCLEOTIDE SEQUENCE [LARGE SCALE GENOMIC DNA]</scope>
    <source>
        <strain evidence="3">IBCAS-2021</strain>
        <tissue evidence="3">Leaf</tissue>
    </source>
</reference>
<protein>
    <recommendedName>
        <fullName evidence="2">Protein kinase domain-containing protein</fullName>
    </recommendedName>
</protein>
<accession>A0AAV7F175</accession>
<organism evidence="3 4">
    <name type="scientific">Aristolochia fimbriata</name>
    <name type="common">White veined hardy Dutchman's pipe vine</name>
    <dbReference type="NCBI Taxonomy" id="158543"/>
    <lineage>
        <taxon>Eukaryota</taxon>
        <taxon>Viridiplantae</taxon>
        <taxon>Streptophyta</taxon>
        <taxon>Embryophyta</taxon>
        <taxon>Tracheophyta</taxon>
        <taxon>Spermatophyta</taxon>
        <taxon>Magnoliopsida</taxon>
        <taxon>Magnoliidae</taxon>
        <taxon>Piperales</taxon>
        <taxon>Aristolochiaceae</taxon>
        <taxon>Aristolochia</taxon>
    </lineage>
</organism>
<dbReference type="GO" id="GO:0005524">
    <property type="term" value="F:ATP binding"/>
    <property type="evidence" value="ECO:0007669"/>
    <property type="project" value="InterPro"/>
</dbReference>
<sequence length="232" mass="24417">MGGDFAGVFLAGNSADAAISHDITRSLGEQGSATATARPAGGNSFQGGDFAGVFLAGNNAGAAISHHIDRRLGEQGSATATTMPVGAILVHPFSGGQGPREGTPFRTTTSQGSFSPGTAPAAPSPTTSPAASATARPAGAILVHPRTHEMGPKDEDPRRWGFIERIWRLTEKKVRRGVQERFCVREEKGIRLGKYELGQTLGEGNFGKMKYAKNLDSGKGFAVKILEKKREK</sequence>
<dbReference type="InterPro" id="IPR011009">
    <property type="entry name" value="Kinase-like_dom_sf"/>
</dbReference>
<dbReference type="GO" id="GO:0004672">
    <property type="term" value="F:protein kinase activity"/>
    <property type="evidence" value="ECO:0007669"/>
    <property type="project" value="InterPro"/>
</dbReference>
<feature type="region of interest" description="Disordered" evidence="1">
    <location>
        <begin position="94"/>
        <end position="134"/>
    </location>
</feature>
<evidence type="ECO:0000313" key="3">
    <source>
        <dbReference type="EMBL" id="KAG9453601.1"/>
    </source>
</evidence>
<dbReference type="AlphaFoldDB" id="A0AAV7F175"/>
<evidence type="ECO:0000259" key="2">
    <source>
        <dbReference type="PROSITE" id="PS50011"/>
    </source>
</evidence>
<dbReference type="InterPro" id="IPR000719">
    <property type="entry name" value="Prot_kinase_dom"/>
</dbReference>
<name>A0AAV7F175_ARIFI</name>
<dbReference type="Gene3D" id="3.30.200.20">
    <property type="entry name" value="Phosphorylase Kinase, domain 1"/>
    <property type="match status" value="1"/>
</dbReference>
<feature type="domain" description="Protein kinase" evidence="2">
    <location>
        <begin position="195"/>
        <end position="232"/>
    </location>
</feature>
<gene>
    <name evidence="3" type="ORF">H6P81_006505</name>
</gene>
<evidence type="ECO:0000313" key="4">
    <source>
        <dbReference type="Proteomes" id="UP000825729"/>
    </source>
</evidence>
<keyword evidence="4" id="KW-1185">Reference proteome</keyword>
<feature type="compositionally biased region" description="Polar residues" evidence="1">
    <location>
        <begin position="105"/>
        <end position="114"/>
    </location>
</feature>
<feature type="compositionally biased region" description="Low complexity" evidence="1">
    <location>
        <begin position="115"/>
        <end position="134"/>
    </location>
</feature>
<dbReference type="PROSITE" id="PS50011">
    <property type="entry name" value="PROTEIN_KINASE_DOM"/>
    <property type="match status" value="1"/>
</dbReference>
<dbReference type="EMBL" id="JAINDJ010000003">
    <property type="protein sequence ID" value="KAG9453601.1"/>
    <property type="molecule type" value="Genomic_DNA"/>
</dbReference>
<comment type="caution">
    <text evidence="3">The sequence shown here is derived from an EMBL/GenBank/DDBJ whole genome shotgun (WGS) entry which is preliminary data.</text>
</comment>
<dbReference type="SUPFAM" id="SSF56112">
    <property type="entry name" value="Protein kinase-like (PK-like)"/>
    <property type="match status" value="1"/>
</dbReference>